<keyword evidence="3" id="KW-1185">Reference proteome</keyword>
<dbReference type="RefSeq" id="WP_028095230.1">
    <property type="nucleotide sequence ID" value="NZ_BNAP01000019.1"/>
</dbReference>
<organism evidence="2 3">
    <name type="scientific">Pseudodonghicola xiamenensis</name>
    <dbReference type="NCBI Taxonomy" id="337702"/>
    <lineage>
        <taxon>Bacteria</taxon>
        <taxon>Pseudomonadati</taxon>
        <taxon>Pseudomonadota</taxon>
        <taxon>Alphaproteobacteria</taxon>
        <taxon>Rhodobacterales</taxon>
        <taxon>Paracoccaceae</taxon>
        <taxon>Pseudodonghicola</taxon>
    </lineage>
</organism>
<dbReference type="Pfam" id="PF06048">
    <property type="entry name" value="DUF927"/>
    <property type="match status" value="1"/>
</dbReference>
<dbReference type="EMBL" id="BNAP01000019">
    <property type="protein sequence ID" value="GHG97931.1"/>
    <property type="molecule type" value="Genomic_DNA"/>
</dbReference>
<dbReference type="AlphaFoldDB" id="A0A8J3MG01"/>
<comment type="caution">
    <text evidence="2">The sequence shown here is derived from an EMBL/GenBank/DDBJ whole genome shotgun (WGS) entry which is preliminary data.</text>
</comment>
<proteinExistence type="predicted"/>
<protein>
    <submittedName>
        <fullName evidence="2">Membrane protein</fullName>
    </submittedName>
</protein>
<reference evidence="2" key="1">
    <citation type="journal article" date="2014" name="Int. J. Syst. Evol. Microbiol.">
        <title>Complete genome sequence of Corynebacterium casei LMG S-19264T (=DSM 44701T), isolated from a smear-ripened cheese.</title>
        <authorList>
            <consortium name="US DOE Joint Genome Institute (JGI-PGF)"/>
            <person name="Walter F."/>
            <person name="Albersmeier A."/>
            <person name="Kalinowski J."/>
            <person name="Ruckert C."/>
        </authorList>
    </citation>
    <scope>NUCLEOTIDE SEQUENCE</scope>
    <source>
        <strain evidence="2">CGMCC 1.7081</strain>
    </source>
</reference>
<accession>A0A8J3MG01</accession>
<name>A0A8J3MG01_9RHOB</name>
<dbReference type="Proteomes" id="UP000611500">
    <property type="component" value="Unassembled WGS sequence"/>
</dbReference>
<evidence type="ECO:0000313" key="3">
    <source>
        <dbReference type="Proteomes" id="UP000611500"/>
    </source>
</evidence>
<feature type="domain" description="DUF927" evidence="1">
    <location>
        <begin position="53"/>
        <end position="310"/>
    </location>
</feature>
<sequence length="595" mass="65068">MTQTPSPNLATTGTPQTSELSTADRFLCDLRAKLPRPYLLAHRKIHISDRYGKPGMAVCSPLRVTALVRDPDGHGWARLVEVLTPDQRVIECVLPHAEIEAKPLDAIAQLADCGMQIHGQRDDLITFLKSWTPGRYAMRLDQAGWNRDCTAFALADGRIIAPTSTNETMIYTGAVNRFSAGSFEGWQLGIAALCLGNPFLIFGISLALSGPLLALTNRTGGIFHLHGATSIGKTKILQAALSVWPSAEKEFSWTSTSSGLQGLLVEANDTFIGLDELPREPHAGFGDDIYSAANGAGKNRATVTGKAQARQQWRASILSTGETPVRKVLRDQGHSLRGGQGVRMIDIPVTGMTHGAFDDLHGFLSSKDFARELECIAPRDSGHAGPIFVRNLIVADRTGTIRTIAENLHRTEIAKLMRRLDLDAGTVGNEILRVLDRFALIATAGEFARKLQITGWPSGAASDAVARVAAAWYEYRGADTSTDQTAAVEITRDYLQRFGDSRFAILRNGDQNNLEAPAARSHEAAGYRDEDYFYILKPSFDEIHRGYDIRRAGEHLQAAGYLEPGGERNSLQYRLPGLGKQRPRVYRIRTDILGA</sequence>
<gene>
    <name evidence="2" type="ORF">GCM10010961_33010</name>
</gene>
<dbReference type="InterPro" id="IPR009270">
    <property type="entry name" value="DUF927"/>
</dbReference>
<evidence type="ECO:0000313" key="2">
    <source>
        <dbReference type="EMBL" id="GHG97931.1"/>
    </source>
</evidence>
<evidence type="ECO:0000259" key="1">
    <source>
        <dbReference type="Pfam" id="PF06048"/>
    </source>
</evidence>
<reference evidence="2" key="2">
    <citation type="submission" date="2020-09" db="EMBL/GenBank/DDBJ databases">
        <authorList>
            <person name="Sun Q."/>
            <person name="Zhou Y."/>
        </authorList>
    </citation>
    <scope>NUCLEOTIDE SEQUENCE</scope>
    <source>
        <strain evidence="2">CGMCC 1.7081</strain>
    </source>
</reference>